<evidence type="ECO:0000256" key="14">
    <source>
        <dbReference type="ARBA" id="ARBA00023027"/>
    </source>
</evidence>
<dbReference type="Pfam" id="PF01799">
    <property type="entry name" value="Fer2_2"/>
    <property type="match status" value="1"/>
</dbReference>
<dbReference type="FunFam" id="3.30.365.10:FF:000002">
    <property type="entry name" value="Xanthine dehydrogenase oxidase"/>
    <property type="match status" value="1"/>
</dbReference>
<dbReference type="SMART" id="SM01092">
    <property type="entry name" value="CO_deh_flav_C"/>
    <property type="match status" value="1"/>
</dbReference>
<feature type="binding site" evidence="21">
    <location>
        <position position="117"/>
    </location>
    <ligand>
        <name>[2Fe-2S] cluster</name>
        <dbReference type="ChEBI" id="CHEBI:190135"/>
        <label>2</label>
    </ligand>
</feature>
<feature type="binding site" evidence="21">
    <location>
        <position position="154"/>
    </location>
    <ligand>
        <name>[2Fe-2S] cluster</name>
        <dbReference type="ChEBI" id="CHEBI:190135"/>
        <label>2</label>
    </ligand>
</feature>
<keyword evidence="6 21" id="KW-0500">Molybdenum</keyword>
<comment type="subcellular location">
    <subcellularLocation>
        <location evidence="2">Peroxisome</location>
    </subcellularLocation>
</comment>
<dbReference type="InterPro" id="IPR016166">
    <property type="entry name" value="FAD-bd_PCMH"/>
</dbReference>
<evidence type="ECO:0000256" key="2">
    <source>
        <dbReference type="ARBA" id="ARBA00004275"/>
    </source>
</evidence>
<dbReference type="EC" id="1.17.1.4" evidence="5"/>
<evidence type="ECO:0000256" key="6">
    <source>
        <dbReference type="ARBA" id="ARBA00022505"/>
    </source>
</evidence>
<sequence>MGSSAASADLVFFVNGKKNVVQNPEPELTLLQYLRSDLQLTGTKLGCGEGGCGACTVMVSFHSPDSDTTQHYSANACLLPLCSLHGMAVTTVEGIGSLRTRVHPVQERIAAAHGSQCGFCTPGFVMSMYTLLRNSPTPSDEQLDTVFEGNLCRCTGYRPILDAYRPFTKGGGCPLGAECCQNKNKTGVQNGHPPSNGVPVENGAVPNDTDELNGSSENGTKHTGVSYDPSQEPIFPPYLKLEGPTLHTQSLVFVGQRVRWYRPVSLAELLDIKKHNPDCKIVVGNTEIGVEVKFKKQQYPVLVTTTHIQELTSVQRLQSGIQLGASVTLATMDAALKDAIKELPEDKFRVFAAFVEMLRWFAGHQVRNVAAVGGNIMTASPISDLNPLLLACGATLTLVSTEGKQREVKMDHTFFKGYRQTAVLPNEILLSVLIPFSQKNEYFLGYKQANRKEDDISVVNAGMRVVLDDTAKVLDLSLAFGGMGPTTVMATTTMKQLQGLTWNEELLNKACELLTSDLPLDPGSPGGTTEYRRSLTVSFFFKFYLTVKQKLQQQAKPPVAAVRSSDRVATQPLERGPVKGFQWFEVSPESLSPNSALRLPVVHESAFKQATGEAQYTNDIAPRQGELYLGLVQSKKARAKLVRVDPSAALAMPGVVDYLSHTDVPGSNIWGLLEKDEEIFASKEVVHQGQVIGAILADTLANAQRAAQAVVVEYDVMEPIITIADAIQKKSFYPLNLLVSNGNVEEALSRAECVLEGELHVEAQEHFYLEPMVTIGYPTEDGGMELACSTQSIAFIQSAVAGALGLPFNKVKVRARRLGGAFGGKETRPAMHALPVAVAANKHNCPVRCTLERDEDMLMTGTRHPYLGKYRIGFSSAGKILAYDVKYYLNAGCALDMSYQVSEKSLIDSDQSYNIPNVRAEAHLCKTNIPSNTAFRGFGAPQANAIMETALTQVACHLNMAPDKLREMNLYKEGDVTFFKTVLTQCNLRRCWDDVKAQSKFEQRRKEVDLFNSENRWRKRGIAVTPTKFGMGFFDKFLNQGAALVNIYTDGTVLISHGGIEMGQGLHTKIMQVASQVLDVPLSKIQVDETMTNVLPNTTATAASVSSDLHGAAAVDACNTLKQRLKPIQAEHPDYTWEQTIAAAYFEKVVSLSASGFYKPPGVGYNLKTGEGLPYLYFTFGSACSVVEVDCLTGDHQVISTDIVMDVGKSLSPAIDIGQIEGGFIQGYGLLMLEQYKVQGDGNLLTRGPGSYKIPAVGNIPQSFNVTLLRESGTTKAVYSSKGIGEPPMLLASSVLCAVYDAVRAARIDEGLNPFVPLNTPATPARIRMACSDRFTRLYEGAEKKSGKTHWFVDL</sequence>
<dbReference type="Gene3D" id="3.30.465.10">
    <property type="match status" value="1"/>
</dbReference>
<dbReference type="PROSITE" id="PS51085">
    <property type="entry name" value="2FE2S_FER_2"/>
    <property type="match status" value="1"/>
</dbReference>
<dbReference type="FunFam" id="3.10.20.30:FF:000015">
    <property type="entry name" value="Aldehyde oxidase 1"/>
    <property type="match status" value="1"/>
</dbReference>
<dbReference type="InterPro" id="IPR036856">
    <property type="entry name" value="Ald_Oxase/Xan_DH_a/b_sf"/>
</dbReference>
<feature type="binding site" evidence="21">
    <location>
        <position position="936"/>
    </location>
    <ligand>
        <name>Mo-molybdopterin</name>
        <dbReference type="ChEBI" id="CHEBI:71302"/>
    </ligand>
    <ligandPart>
        <name>Mo</name>
        <dbReference type="ChEBI" id="CHEBI:28685"/>
    </ligandPart>
</feature>
<dbReference type="GO" id="GO:0071949">
    <property type="term" value="F:FAD binding"/>
    <property type="evidence" value="ECO:0007669"/>
    <property type="project" value="InterPro"/>
</dbReference>
<dbReference type="Pfam" id="PF03450">
    <property type="entry name" value="CO_deh_flav_C"/>
    <property type="match status" value="1"/>
</dbReference>
<dbReference type="InterPro" id="IPR016167">
    <property type="entry name" value="FAD-bd_PCMH_sub1"/>
</dbReference>
<dbReference type="SUPFAM" id="SSF54292">
    <property type="entry name" value="2Fe-2S ferredoxin-like"/>
    <property type="match status" value="1"/>
</dbReference>
<dbReference type="InterPro" id="IPR005107">
    <property type="entry name" value="CO_DH_flav_C"/>
</dbReference>
<dbReference type="Proteomes" id="UP001374579">
    <property type="component" value="Unassembled WGS sequence"/>
</dbReference>
<comment type="catalytic activity">
    <reaction evidence="17">
        <text>xanthine + NAD(+) + H2O = urate + NADH + H(+)</text>
        <dbReference type="Rhea" id="RHEA:16669"/>
        <dbReference type="ChEBI" id="CHEBI:15377"/>
        <dbReference type="ChEBI" id="CHEBI:15378"/>
        <dbReference type="ChEBI" id="CHEBI:17712"/>
        <dbReference type="ChEBI" id="CHEBI:17775"/>
        <dbReference type="ChEBI" id="CHEBI:57540"/>
        <dbReference type="ChEBI" id="CHEBI:57945"/>
        <dbReference type="EC" id="1.17.1.4"/>
    </reaction>
</comment>
<dbReference type="GO" id="GO:0006145">
    <property type="term" value="P:purine nucleobase catabolic process"/>
    <property type="evidence" value="ECO:0007669"/>
    <property type="project" value="UniProtKB-ARBA"/>
</dbReference>
<keyword evidence="14" id="KW-0520">NAD</keyword>
<feature type="binding site" evidence="20">
    <location>
        <begin position="281"/>
        <end position="288"/>
    </location>
    <ligand>
        <name>FAD</name>
        <dbReference type="ChEBI" id="CHEBI:57692"/>
    </ligand>
</feature>
<name>A0AAN9BDF6_9CAEN</name>
<comment type="cofactor">
    <cofactor evidence="21">
        <name>Mo-molybdopterin</name>
        <dbReference type="ChEBI" id="CHEBI:71302"/>
    </cofactor>
    <text evidence="21">Binds 1 Mo-molybdopterin (Mo-MPT) cofactor per subunit.</text>
</comment>
<feature type="region of interest" description="Disordered" evidence="22">
    <location>
        <begin position="187"/>
        <end position="229"/>
    </location>
</feature>
<dbReference type="PROSITE" id="PS00197">
    <property type="entry name" value="2FE2S_FER_1"/>
    <property type="match status" value="1"/>
</dbReference>
<evidence type="ECO:0000256" key="1">
    <source>
        <dbReference type="ARBA" id="ARBA00001974"/>
    </source>
</evidence>
<feature type="binding site" evidence="20">
    <location>
        <position position="938"/>
    </location>
    <ligand>
        <name>substrate</name>
    </ligand>
</feature>
<feature type="active site" description="Proton acceptor" evidence="19">
    <location>
        <position position="1286"/>
    </location>
</feature>
<dbReference type="SUPFAM" id="SSF55447">
    <property type="entry name" value="CO dehydrogenase flavoprotein C-terminal domain-like"/>
    <property type="match status" value="1"/>
</dbReference>
<evidence type="ECO:0000256" key="15">
    <source>
        <dbReference type="ARBA" id="ARBA00023140"/>
    </source>
</evidence>
<evidence type="ECO:0000256" key="16">
    <source>
        <dbReference type="ARBA" id="ARBA00034078"/>
    </source>
</evidence>
<keyword evidence="13 21" id="KW-0411">Iron-sulfur</keyword>
<dbReference type="FunFam" id="3.30.365.10:FF:000004">
    <property type="entry name" value="Xanthine dehydrogenase oxidase"/>
    <property type="match status" value="1"/>
</dbReference>
<feature type="binding site" evidence="21">
    <location>
        <position position="822"/>
    </location>
    <ligand>
        <name>Mo-molybdopterin</name>
        <dbReference type="ChEBI" id="CHEBI:71302"/>
    </ligand>
    <ligandPart>
        <name>Mo</name>
        <dbReference type="ChEBI" id="CHEBI:28685"/>
    </ligandPart>
</feature>
<dbReference type="InterPro" id="IPR001041">
    <property type="entry name" value="2Fe-2S_ferredoxin-type"/>
</dbReference>
<evidence type="ECO:0000256" key="17">
    <source>
        <dbReference type="ARBA" id="ARBA00049017"/>
    </source>
</evidence>
<dbReference type="InterPro" id="IPR036010">
    <property type="entry name" value="2Fe-2S_ferredoxin-like_sf"/>
</dbReference>
<dbReference type="FunFam" id="3.30.365.10:FF:000003">
    <property type="entry name" value="Aldehyde oxidase 1"/>
    <property type="match status" value="1"/>
</dbReference>
<evidence type="ECO:0000256" key="11">
    <source>
        <dbReference type="ARBA" id="ARBA00023002"/>
    </source>
</evidence>
<dbReference type="InterPro" id="IPR002346">
    <property type="entry name" value="Mopterin_DH_FAD-bd"/>
</dbReference>
<evidence type="ECO:0000256" key="12">
    <source>
        <dbReference type="ARBA" id="ARBA00023004"/>
    </source>
</evidence>
<feature type="binding site" evidence="20">
    <location>
        <position position="361"/>
    </location>
    <ligand>
        <name>FAD</name>
        <dbReference type="ChEBI" id="CHEBI:57692"/>
    </ligand>
</feature>
<evidence type="ECO:0000256" key="21">
    <source>
        <dbReference type="PIRSR" id="PIRSR000127-3"/>
    </source>
</evidence>
<dbReference type="InterPro" id="IPR037165">
    <property type="entry name" value="AldOxase/xan_DH_Mopterin-bd_sf"/>
</dbReference>
<dbReference type="Gene3D" id="3.90.1170.50">
    <property type="entry name" value="Aldehyde oxidase/xanthine dehydrogenase, a/b hammerhead"/>
    <property type="match status" value="1"/>
</dbReference>
<dbReference type="InterPro" id="IPR036318">
    <property type="entry name" value="FAD-bd_PCMH-like_sf"/>
</dbReference>
<evidence type="ECO:0000256" key="13">
    <source>
        <dbReference type="ARBA" id="ARBA00023014"/>
    </source>
</evidence>
<feature type="domain" description="FAD-binding PCMH-type" evidence="24">
    <location>
        <begin position="253"/>
        <end position="439"/>
    </location>
</feature>
<feature type="binding site" evidence="21">
    <location>
        <position position="52"/>
    </location>
    <ligand>
        <name>[2Fe-2S] cluster</name>
        <dbReference type="ChEBI" id="CHEBI:190135"/>
        <label>1</label>
    </ligand>
</feature>
<feature type="binding site" evidence="20">
    <location>
        <position position="826"/>
    </location>
    <ligand>
        <name>substrate</name>
    </ligand>
</feature>
<evidence type="ECO:0000256" key="10">
    <source>
        <dbReference type="ARBA" id="ARBA00022827"/>
    </source>
</evidence>
<feature type="binding site" evidence="20">
    <location>
        <position position="447"/>
    </location>
    <ligand>
        <name>FAD</name>
        <dbReference type="ChEBI" id="CHEBI:57692"/>
    </ligand>
</feature>
<dbReference type="InterPro" id="IPR016169">
    <property type="entry name" value="FAD-bd_PCMH_sub2"/>
</dbReference>
<evidence type="ECO:0000256" key="22">
    <source>
        <dbReference type="SAM" id="MobiDB-lite"/>
    </source>
</evidence>
<evidence type="ECO:0000256" key="20">
    <source>
        <dbReference type="PIRSR" id="PIRSR000127-2"/>
    </source>
</evidence>
<protein>
    <recommendedName>
        <fullName evidence="5">xanthine dehydrogenase</fullName>
        <ecNumber evidence="5">1.17.1.4</ecNumber>
    </recommendedName>
</protein>
<keyword evidence="11" id="KW-0560">Oxidoreductase</keyword>
<dbReference type="InterPro" id="IPR046867">
    <property type="entry name" value="AldOxase/xan_DH_MoCoBD2"/>
</dbReference>
<dbReference type="Pfam" id="PF00111">
    <property type="entry name" value="Fer2"/>
    <property type="match status" value="1"/>
</dbReference>
<organism evidence="25 26">
    <name type="scientific">Littorina saxatilis</name>
    <dbReference type="NCBI Taxonomy" id="31220"/>
    <lineage>
        <taxon>Eukaryota</taxon>
        <taxon>Metazoa</taxon>
        <taxon>Spiralia</taxon>
        <taxon>Lophotrochozoa</taxon>
        <taxon>Mollusca</taxon>
        <taxon>Gastropoda</taxon>
        <taxon>Caenogastropoda</taxon>
        <taxon>Littorinimorpha</taxon>
        <taxon>Littorinoidea</taxon>
        <taxon>Littorinidae</taxon>
        <taxon>Littorina</taxon>
    </lineage>
</organism>
<dbReference type="EMBL" id="JBAMIC010000008">
    <property type="protein sequence ID" value="KAK7103422.1"/>
    <property type="molecule type" value="Genomic_DNA"/>
</dbReference>
<dbReference type="Pfam" id="PF00941">
    <property type="entry name" value="FAD_binding_5"/>
    <property type="match status" value="1"/>
</dbReference>
<comment type="cofactor">
    <cofactor evidence="16">
        <name>[2Fe-2S] cluster</name>
        <dbReference type="ChEBI" id="CHEBI:190135"/>
    </cofactor>
</comment>
<feature type="binding site" evidence="21">
    <location>
        <position position="77"/>
    </location>
    <ligand>
        <name>[2Fe-2S] cluster</name>
        <dbReference type="ChEBI" id="CHEBI:190135"/>
        <label>1</label>
    </ligand>
</feature>
<dbReference type="GO" id="GO:0043546">
    <property type="term" value="F:molybdopterin cofactor binding"/>
    <property type="evidence" value="ECO:0007669"/>
    <property type="project" value="InterPro"/>
</dbReference>
<dbReference type="Pfam" id="PF01315">
    <property type="entry name" value="Ald_Xan_dh_C"/>
    <property type="match status" value="1"/>
</dbReference>
<keyword evidence="10 20" id="KW-0274">FAD</keyword>
<comment type="catalytic activity">
    <reaction evidence="18">
        <text>hypoxanthine + NAD(+) + H2O = xanthine + NADH + H(+)</text>
        <dbReference type="Rhea" id="RHEA:24670"/>
        <dbReference type="ChEBI" id="CHEBI:15377"/>
        <dbReference type="ChEBI" id="CHEBI:15378"/>
        <dbReference type="ChEBI" id="CHEBI:17368"/>
        <dbReference type="ChEBI" id="CHEBI:17712"/>
        <dbReference type="ChEBI" id="CHEBI:57540"/>
        <dbReference type="ChEBI" id="CHEBI:57945"/>
        <dbReference type="EC" id="1.17.1.4"/>
    </reaction>
</comment>
<feature type="domain" description="2Fe-2S ferredoxin-type" evidence="23">
    <location>
        <begin position="8"/>
        <end position="95"/>
    </location>
</feature>
<evidence type="ECO:0000256" key="5">
    <source>
        <dbReference type="ARBA" id="ARBA00013123"/>
    </source>
</evidence>
<dbReference type="Gene3D" id="3.30.43.10">
    <property type="entry name" value="Uridine Diphospho-n-acetylenolpyruvylglucosamine Reductase, domain 2"/>
    <property type="match status" value="1"/>
</dbReference>
<dbReference type="InterPro" id="IPR016208">
    <property type="entry name" value="Ald_Oxase/xanthine_DH-like"/>
</dbReference>
<comment type="caution">
    <text evidence="25">The sequence shown here is derived from an EMBL/GenBank/DDBJ whole genome shotgun (WGS) entry which is preliminary data.</text>
</comment>
<dbReference type="FunFam" id="3.30.390.50:FF:000001">
    <property type="entry name" value="Xanthine dehydrogenase oxidase"/>
    <property type="match status" value="1"/>
</dbReference>
<evidence type="ECO:0000256" key="8">
    <source>
        <dbReference type="ARBA" id="ARBA00022714"/>
    </source>
</evidence>
<proteinExistence type="inferred from homology"/>
<feature type="binding site" evidence="20">
    <location>
        <position position="384"/>
    </location>
    <ligand>
        <name>FAD</name>
        <dbReference type="ChEBI" id="CHEBI:57692"/>
    </ligand>
</feature>
<evidence type="ECO:0000256" key="19">
    <source>
        <dbReference type="PIRSR" id="PIRSR000127-1"/>
    </source>
</evidence>
<keyword evidence="12 21" id="KW-0408">Iron</keyword>
<dbReference type="GO" id="GO:0051537">
    <property type="term" value="F:2 iron, 2 sulfur cluster binding"/>
    <property type="evidence" value="ECO:0007669"/>
    <property type="project" value="UniProtKB-KW"/>
</dbReference>
<keyword evidence="15" id="KW-0576">Peroxisome</keyword>
<reference evidence="25 26" key="1">
    <citation type="submission" date="2024-02" db="EMBL/GenBank/DDBJ databases">
        <title>Chromosome-scale genome assembly of the rough periwinkle Littorina saxatilis.</title>
        <authorList>
            <person name="De Jode A."/>
            <person name="Faria R."/>
            <person name="Formenti G."/>
            <person name="Sims Y."/>
            <person name="Smith T.P."/>
            <person name="Tracey A."/>
            <person name="Wood J.M.D."/>
            <person name="Zagrodzka Z.B."/>
            <person name="Johannesson K."/>
            <person name="Butlin R.K."/>
            <person name="Leder E.H."/>
        </authorList>
    </citation>
    <scope>NUCLEOTIDE SEQUENCE [LARGE SCALE GENOMIC DNA]</scope>
    <source>
        <strain evidence="25">Snail1</strain>
        <tissue evidence="25">Muscle</tissue>
    </source>
</reference>
<dbReference type="FunFam" id="3.30.43.10:FF:000001">
    <property type="entry name" value="Xanthine dehydrogenase/oxidase"/>
    <property type="match status" value="1"/>
</dbReference>
<dbReference type="PIRSF" id="PIRSF000127">
    <property type="entry name" value="Xanthine_DH"/>
    <property type="match status" value="1"/>
</dbReference>
<dbReference type="SUPFAM" id="SSF47741">
    <property type="entry name" value="CO dehydrogenase ISP C-domain like"/>
    <property type="match status" value="1"/>
</dbReference>
<keyword evidence="8 21" id="KW-0001">2Fe-2S</keyword>
<keyword evidence="26" id="KW-1185">Reference proteome</keyword>
<evidence type="ECO:0000256" key="9">
    <source>
        <dbReference type="ARBA" id="ARBA00022723"/>
    </source>
</evidence>
<dbReference type="InterPro" id="IPR006058">
    <property type="entry name" value="2Fe2S_fd_BS"/>
</dbReference>
<feature type="binding site" evidence="21">
    <location>
        <position position="120"/>
    </location>
    <ligand>
        <name>[2Fe-2S] cluster</name>
        <dbReference type="ChEBI" id="CHEBI:190135"/>
        <label>2</label>
    </ligand>
</feature>
<dbReference type="InterPro" id="IPR022407">
    <property type="entry name" value="OxRdtase_Mopterin_BS"/>
</dbReference>
<feature type="binding site" evidence="21">
    <location>
        <position position="1103"/>
    </location>
    <ligand>
        <name>Mo-molybdopterin</name>
        <dbReference type="ChEBI" id="CHEBI:71302"/>
    </ligand>
    <ligandPart>
        <name>Mo</name>
        <dbReference type="ChEBI" id="CHEBI:28685"/>
    </ligandPart>
</feature>
<dbReference type="SUPFAM" id="SSF56176">
    <property type="entry name" value="FAD-binding/transporter-associated domain-like"/>
    <property type="match status" value="1"/>
</dbReference>
<feature type="binding site" evidence="21">
    <location>
        <position position="55"/>
    </location>
    <ligand>
        <name>[2Fe-2S] cluster</name>
        <dbReference type="ChEBI" id="CHEBI:190135"/>
        <label>1</label>
    </ligand>
</feature>
<dbReference type="InterPro" id="IPR036683">
    <property type="entry name" value="CO_DH_flav_C_dom_sf"/>
</dbReference>
<keyword evidence="9 21" id="KW-0479">Metal-binding</keyword>
<dbReference type="FunFam" id="3.90.1170.50:FF:000001">
    <property type="entry name" value="Aldehyde oxidase 1"/>
    <property type="match status" value="1"/>
</dbReference>
<evidence type="ECO:0000313" key="25">
    <source>
        <dbReference type="EMBL" id="KAK7103422.1"/>
    </source>
</evidence>
<dbReference type="InterPro" id="IPR002888">
    <property type="entry name" value="2Fe-2S-bd"/>
</dbReference>
<dbReference type="Gene3D" id="3.30.390.50">
    <property type="entry name" value="CO dehydrogenase flavoprotein, C-terminal domain"/>
    <property type="match status" value="1"/>
</dbReference>
<dbReference type="GO" id="GO:0005777">
    <property type="term" value="C:peroxisome"/>
    <property type="evidence" value="ECO:0007669"/>
    <property type="project" value="UniProtKB-SubCell"/>
</dbReference>
<dbReference type="InterPro" id="IPR014307">
    <property type="entry name" value="Xanthine_DH_ssu"/>
</dbReference>
<dbReference type="SMART" id="SM01008">
    <property type="entry name" value="Ald_Xan_dh_C"/>
    <property type="match status" value="1"/>
</dbReference>
<comment type="subunit">
    <text evidence="4">Homodimer.</text>
</comment>
<comment type="cofactor">
    <cofactor evidence="21">
        <name>[2Fe-2S] cluster</name>
        <dbReference type="ChEBI" id="CHEBI:190135"/>
    </cofactor>
    <text evidence="21">Binds 2 [2Fe-2S] clusters.</text>
</comment>
<dbReference type="PANTHER" id="PTHR45444">
    <property type="entry name" value="XANTHINE DEHYDROGENASE"/>
    <property type="match status" value="1"/>
</dbReference>
<dbReference type="Pfam" id="PF02738">
    <property type="entry name" value="MoCoBD_1"/>
    <property type="match status" value="1"/>
</dbReference>
<dbReference type="GO" id="GO:0005506">
    <property type="term" value="F:iron ion binding"/>
    <property type="evidence" value="ECO:0007669"/>
    <property type="project" value="InterPro"/>
</dbReference>
<dbReference type="SUPFAM" id="SSF56003">
    <property type="entry name" value="Molybdenum cofactor-binding domain"/>
    <property type="match status" value="1"/>
</dbReference>
<evidence type="ECO:0000259" key="24">
    <source>
        <dbReference type="PROSITE" id="PS51387"/>
    </source>
</evidence>
<feature type="binding site" evidence="20">
    <location>
        <position position="429"/>
    </location>
    <ligand>
        <name>FAD</name>
        <dbReference type="ChEBI" id="CHEBI:57692"/>
    </ligand>
</feature>
<evidence type="ECO:0000259" key="23">
    <source>
        <dbReference type="PROSITE" id="PS51085"/>
    </source>
</evidence>
<dbReference type="InterPro" id="IPR000674">
    <property type="entry name" value="Ald_Oxase/Xan_DH_a/b"/>
</dbReference>
<keyword evidence="7" id="KW-0285">Flavoprotein</keyword>
<dbReference type="Gene3D" id="1.10.150.120">
    <property type="entry name" value="[2Fe-2S]-binding domain"/>
    <property type="match status" value="1"/>
</dbReference>
<evidence type="ECO:0000256" key="18">
    <source>
        <dbReference type="ARBA" id="ARBA00049517"/>
    </source>
</evidence>
<evidence type="ECO:0000256" key="3">
    <source>
        <dbReference type="ARBA" id="ARBA00006849"/>
    </source>
</evidence>
<gene>
    <name evidence="25" type="ORF">V1264_018320</name>
</gene>
<dbReference type="Gene3D" id="3.30.365.10">
    <property type="entry name" value="Aldehyde oxidase/xanthine dehydrogenase, molybdopterin binding domain"/>
    <property type="match status" value="4"/>
</dbReference>
<accession>A0AAN9BDF6</accession>
<dbReference type="InterPro" id="IPR036884">
    <property type="entry name" value="2Fe-2S-bd_dom_sf"/>
</dbReference>
<dbReference type="FunFam" id="3.30.365.10:FF:000001">
    <property type="entry name" value="Xanthine dehydrogenase oxidase"/>
    <property type="match status" value="1"/>
</dbReference>
<feature type="binding site" evidence="21">
    <location>
        <position position="47"/>
    </location>
    <ligand>
        <name>[2Fe-2S] cluster</name>
        <dbReference type="ChEBI" id="CHEBI:190135"/>
        <label>1</label>
    </ligand>
</feature>
<dbReference type="SUPFAM" id="SSF54665">
    <property type="entry name" value="CO dehydrogenase molybdoprotein N-domain-like"/>
    <property type="match status" value="1"/>
</dbReference>
<dbReference type="Gene3D" id="3.10.20.30">
    <property type="match status" value="1"/>
</dbReference>
<dbReference type="FunFam" id="3.30.465.10:FF:000004">
    <property type="entry name" value="Xanthine dehydrogenase/oxidase"/>
    <property type="match status" value="1"/>
</dbReference>
<dbReference type="PROSITE" id="PS00559">
    <property type="entry name" value="MOLYBDOPTERIN_EUK"/>
    <property type="match status" value="1"/>
</dbReference>
<dbReference type="NCBIfam" id="TIGR02963">
    <property type="entry name" value="xanthine_xdhA"/>
    <property type="match status" value="1"/>
</dbReference>
<dbReference type="InterPro" id="IPR008274">
    <property type="entry name" value="AldOxase/xan_DH_MoCoBD1"/>
</dbReference>
<dbReference type="PANTHER" id="PTHR45444:SF3">
    <property type="entry name" value="XANTHINE DEHYDROGENASE"/>
    <property type="match status" value="1"/>
</dbReference>
<comment type="similarity">
    <text evidence="3">Belongs to the xanthine dehydrogenase family.</text>
</comment>
<evidence type="ECO:0000256" key="4">
    <source>
        <dbReference type="ARBA" id="ARBA00011738"/>
    </source>
</evidence>
<dbReference type="PROSITE" id="PS51387">
    <property type="entry name" value="FAD_PCMH"/>
    <property type="match status" value="1"/>
</dbReference>
<comment type="cofactor">
    <cofactor evidence="1 20">
        <name>FAD</name>
        <dbReference type="ChEBI" id="CHEBI:57692"/>
    </cofactor>
</comment>
<dbReference type="Pfam" id="PF20256">
    <property type="entry name" value="MoCoBD_2"/>
    <property type="match status" value="1"/>
</dbReference>
<feature type="binding site" evidence="21">
    <location>
        <position position="152"/>
    </location>
    <ligand>
        <name>[2Fe-2S] cluster</name>
        <dbReference type="ChEBI" id="CHEBI:190135"/>
        <label>2</label>
    </ligand>
</feature>
<evidence type="ECO:0000313" key="26">
    <source>
        <dbReference type="Proteomes" id="UP001374579"/>
    </source>
</evidence>
<dbReference type="GO" id="GO:0004854">
    <property type="term" value="F:xanthine dehydrogenase activity"/>
    <property type="evidence" value="ECO:0007669"/>
    <property type="project" value="UniProtKB-EC"/>
</dbReference>
<evidence type="ECO:0000256" key="7">
    <source>
        <dbReference type="ARBA" id="ARBA00022630"/>
    </source>
</evidence>
<feature type="compositionally biased region" description="Polar residues" evidence="22">
    <location>
        <begin position="212"/>
        <end position="223"/>
    </location>
</feature>
<dbReference type="InterPro" id="IPR012675">
    <property type="entry name" value="Beta-grasp_dom_sf"/>
</dbReference>
<feature type="binding site" evidence="21">
    <location>
        <position position="791"/>
    </location>
    <ligand>
        <name>Mo-molybdopterin</name>
        <dbReference type="ChEBI" id="CHEBI:71302"/>
    </ligand>
    <ligandPart>
        <name>Mo</name>
        <dbReference type="ChEBI" id="CHEBI:28685"/>
    </ligandPart>
</feature>